<evidence type="ECO:0000259" key="3">
    <source>
        <dbReference type="Pfam" id="PF00582"/>
    </source>
</evidence>
<dbReference type="AlphaFoldDB" id="A0A852ZMT5"/>
<sequence length="337" mass="35176">MSTAQAEGDAQMPRPGNNPAIVVGIDGSDNGLRALDWALEEAAAHRCPIRLVYAYVPSAHRRAERAHGASPRMIAMYEEGREVFAAARAHLAGHRHADLVVGTALYEGAPAQVLVEMVSRARMCVVGRRGRGGLSSLLPGSTSMSLAVHARVPVVVVPARREPTAVAAGEANGADSANGSGGTAGTAGPRVVVGADLSPAGETAVEFAFEEAMARRLPLLAVAAWDLADPYVYNPAALAEAEAEHHAGVTRSLTQTLAPWREKYAEVPVATLVERSHPVSALVGHARPADLLVLGGRVHPRSEVVTGSTTRAVLRRVSCPVAVVHSPETAKVSRDSA</sequence>
<feature type="region of interest" description="Disordered" evidence="2">
    <location>
        <begin position="1"/>
        <end position="20"/>
    </location>
</feature>
<dbReference type="SUPFAM" id="SSF52402">
    <property type="entry name" value="Adenine nucleotide alpha hydrolases-like"/>
    <property type="match status" value="2"/>
</dbReference>
<dbReference type="RefSeq" id="WP_179787995.1">
    <property type="nucleotide sequence ID" value="NZ_BAAARR010000016.1"/>
</dbReference>
<dbReference type="EMBL" id="JACBZH010000001">
    <property type="protein sequence ID" value="NYH90450.1"/>
    <property type="molecule type" value="Genomic_DNA"/>
</dbReference>
<accession>A0A852ZMT5</accession>
<dbReference type="InterPro" id="IPR006016">
    <property type="entry name" value="UspA"/>
</dbReference>
<gene>
    <name evidence="4" type="ORF">F4554_003088</name>
</gene>
<dbReference type="InterPro" id="IPR006015">
    <property type="entry name" value="Universal_stress_UspA"/>
</dbReference>
<proteinExistence type="inferred from homology"/>
<dbReference type="Gene3D" id="3.40.50.620">
    <property type="entry name" value="HUPs"/>
    <property type="match status" value="2"/>
</dbReference>
<evidence type="ECO:0000256" key="2">
    <source>
        <dbReference type="SAM" id="MobiDB-lite"/>
    </source>
</evidence>
<evidence type="ECO:0000256" key="1">
    <source>
        <dbReference type="ARBA" id="ARBA00008791"/>
    </source>
</evidence>
<feature type="domain" description="UspA" evidence="3">
    <location>
        <begin position="190"/>
        <end position="325"/>
    </location>
</feature>
<reference evidence="4 5" key="1">
    <citation type="submission" date="2020-07" db="EMBL/GenBank/DDBJ databases">
        <title>Sequencing the genomes of 1000 actinobacteria strains.</title>
        <authorList>
            <person name="Klenk H.-P."/>
        </authorList>
    </citation>
    <scope>NUCLEOTIDE SEQUENCE [LARGE SCALE GENOMIC DNA]</scope>
    <source>
        <strain evidence="4 5">DSM 18448</strain>
    </source>
</reference>
<comment type="caution">
    <text evidence="4">The sequence shown here is derived from an EMBL/GenBank/DDBJ whole genome shotgun (WGS) entry which is preliminary data.</text>
</comment>
<comment type="similarity">
    <text evidence="1">Belongs to the universal stress protein A family.</text>
</comment>
<dbReference type="InterPro" id="IPR014729">
    <property type="entry name" value="Rossmann-like_a/b/a_fold"/>
</dbReference>
<protein>
    <submittedName>
        <fullName evidence="4">Nucleotide-binding universal stress UspA family protein</fullName>
    </submittedName>
</protein>
<evidence type="ECO:0000313" key="5">
    <source>
        <dbReference type="Proteomes" id="UP000579605"/>
    </source>
</evidence>
<organism evidence="4 5">
    <name type="scientific">Actinopolymorpha rutila</name>
    <dbReference type="NCBI Taxonomy" id="446787"/>
    <lineage>
        <taxon>Bacteria</taxon>
        <taxon>Bacillati</taxon>
        <taxon>Actinomycetota</taxon>
        <taxon>Actinomycetes</taxon>
        <taxon>Propionibacteriales</taxon>
        <taxon>Actinopolymorphaceae</taxon>
        <taxon>Actinopolymorpha</taxon>
    </lineage>
</organism>
<evidence type="ECO:0000313" key="4">
    <source>
        <dbReference type="EMBL" id="NYH90450.1"/>
    </source>
</evidence>
<feature type="domain" description="UspA" evidence="3">
    <location>
        <begin position="21"/>
        <end position="158"/>
    </location>
</feature>
<keyword evidence="5" id="KW-1185">Reference proteome</keyword>
<dbReference type="PANTHER" id="PTHR46268">
    <property type="entry name" value="STRESS RESPONSE PROTEIN NHAX"/>
    <property type="match status" value="1"/>
</dbReference>
<dbReference type="PANTHER" id="PTHR46268:SF6">
    <property type="entry name" value="UNIVERSAL STRESS PROTEIN UP12"/>
    <property type="match status" value="1"/>
</dbReference>
<dbReference type="Pfam" id="PF00582">
    <property type="entry name" value="Usp"/>
    <property type="match status" value="2"/>
</dbReference>
<dbReference type="Proteomes" id="UP000579605">
    <property type="component" value="Unassembled WGS sequence"/>
</dbReference>
<dbReference type="PRINTS" id="PR01438">
    <property type="entry name" value="UNVRSLSTRESS"/>
</dbReference>
<name>A0A852ZMT5_9ACTN</name>